<evidence type="ECO:0000256" key="10">
    <source>
        <dbReference type="PROSITE-ProRule" id="PRU00104"/>
    </source>
</evidence>
<evidence type="ECO:0000259" key="14">
    <source>
        <dbReference type="PROSITE" id="PS50918"/>
    </source>
</evidence>
<dbReference type="EC" id="2.3.2.26" evidence="4"/>
<feature type="region of interest" description="Disordered" evidence="11">
    <location>
        <begin position="1333"/>
        <end position="1355"/>
    </location>
</feature>
<dbReference type="Pfam" id="PF00632">
    <property type="entry name" value="HECT"/>
    <property type="match status" value="1"/>
</dbReference>
<feature type="compositionally biased region" description="Polar residues" evidence="11">
    <location>
        <begin position="1019"/>
        <end position="1036"/>
    </location>
</feature>
<sequence length="2804" mass="314031">MLKKFGGQGIFFKTFRWALNAGNLDSDETVEYSALPEGSLGFLDAWLTLLEKMVNPKAILESPHTISTRPSHSYNFDPVMLLWGKTPLPSYGARMTETLLTILRHIFRGEKIIKEKLKSDENKGETSATTSGAGPSTGPTIRDTDDNLRQLIDMGFSREHAIEALLHSTTLEQATDYLLTNPPHLSRSGNSMEVESEDDQVLQAIAISLGCTTTSFTDGKKDTLEEQEESFETLINEFTNHALDVCLKLLEVIPETVHKVCELLVTIMKRNGRTYRDNLLDTLIAKILECVESISFCSYKYEANVMSYYTIAESPIAKRLTNYIHLYILFFEVSSYFEMKIPCGYAIHRAKLLEPLIEVMCCSIRMMIGLEATNEPKWLAPSFLLLDAVSKVATCTDRKMKMHISTNRIWRWYDLVTGKWAHYSNSNNKLINEAYWNGEQSIRVTCGRKRYTVTFANMLQMNDETGNNRPISMTLITLNHPSSCDINSPDPEQPVYADLTDKEEKRCVPVPGLTLFQTREIVRACVKLMQLPIDKDLLHSVLQICVRFTRDFEMAKVFVENGGVKCLLKMRHISDFGGFGILATILIRHALEEPNTLKYAMEKVIRGRTLATIPPPYKDLVYFTRQIGGAITRAPEAFYEVATNILRVDVNATKGEPAETTLPLKVEPPTRTKAPPLEDSVSIEVVCDLLDALLKPLEDETVETEQPKEGDSENQVVNVVDDTPSTSAQPSTTENGEESSSVENKKNETSTKKPMLPKSVILKILADAVVSFGPIAKLITEYKYKAESSDIITEDTSALAFIFDKILPAAENISDSDCSTMCRMLIAALASSNHSPEAQITLVSEVKVALTRALYLPESSEKHNQVQHICGIISTMIDNCPLPHANRWTSCSINNITRSFQRFSENHPLSGPVFSKYFVHRNAALKPLESLSRTINQPTPSGSQSKARKNQQSSEENAGAQSGTSTEGTNAQGEEIEDAENTEHDISAVASSLENNAVGSGELDNTLEEMMEILEQRNTENSQGYNDVTSNRNNTMDIDEDGTIGYDHERDATDELMSTDSGESDSNPSDQVDDEGNDDNEGDDDNIDDTEENEDNNYDDDDNNERDRRRGLLEGSSGMFRIATNDRDEDILMIQYDADNDNALPRMIRWNENGYAVPILDENNPSNDHTVAITHPLLMSRNTTESSQSTVTRNQRANRARRYQYLFSPRNPNPPVILQRLLGPHDPHMANMMSANNLLSGPTEIRESARVVVMDNFGIIPSNEEQIDFVDQSGYLFGPSLAATLSHVPPVLHWWNIESKLLDLESVYDCTTYICNKLIPNLMKHRNLELRNKKAKEEEENAKKRKQKSEPEIHDEYSQETVLFNYDDPNAVSNEQSSEQNKEDADEDIDGVPLNTTDTSVEPNSREDADEDIDGVPLETSDTSNDRSEGNTQNEDVILSPLQLSFVRGSNENSQSSIPEPTQNAAVQTTEASENITRNTDDSNSRAESEIRTDSESSNPFEMSLPAYIRSTRPNIIFARPVGSPLQADIGDLRLAIDDRSAEIIDRDQEDNENNETQRSHDLIRFGTQSTNPLRAIFEEAVNQHIDSLANSERDASDEQNAGSSQGDDGAGGDPPAAGAAAEAGPSTSADEEIPEGVDPSFLEALPPEIRREVLEQHRILCLQQRIAASAANNEQQEQEQPASNEVSPEFLAALPPALQEEVLTQQRLEQQRQAAARANPNEPVDAGAFFETLQPYSPTWKTPKCQPYRQTSPPRLKPSAETGTPGTGKWPRERFLQSNLSTIIRHSRGRQTLRPSNFQRGGWSQWSRDFMSNPVPSNSQMKIRGRQLLDHEGLACLLILLFTDDPHLNKLRLHRWIINALLSIIEKSVHIQPDDNFTKPTRKGPRPGPLTSKLLTDAKHLQNGGHWLTIRMEAALGCAANVFIVNKTVGKKCDKSTGSNVISIHPQAAPIVCRNTLDLFTSLAKAFPSCLLPIKSIREDEKSSVAPVKVKNDTSSDFWDVLLRLDSATKKGKSIQKNNAPSTSSDSDGIISFEQTVFGKLLNMLASPVVNRNTQLTDNLLKLLSVTTSGMPELVKPHKSGKSKGQNLEAANTPPTHALNLAVNVITYKNCSEEGLEFITNLLLNLANSSLDMSFMILNLLLSGAIEIGNIVESQIQSMLKDLKDLISNTQKRKLEEGGPSTSKGVIYNRFTNEQVVVTASTKVKTACELQLPSMVPLTSKSSSQVFFLRVLRVIVQIRNSIKQSMKRADSNTHDLPALSDQLSSLNSLWETLSSCLLELEHAPDHHAVLVLQPAVEAFFLVHSPQQGPAKAKDKDAKEPDEEESMQDGSESEQSNDARPPSETGAAPPPENQPEEGAVAAAAEPDRMSEASAKATVTPEQQQFLAFAEKHRTVLNQILRQSTAHLADGPFAVLVDHTRILDFDIKRRYFRTELERMDHGIRREETAVHVRRSNIFEDSFRELFRRPPEEWKNRFYIVFEDEEGQDAGGLLREWYVIISRDIFNPMYALFTVSPGDRVTYMINSASHYNSNHLCYYKFVGRVIAKAIYDNKLLECYFTRSFYKHILGISVKYTDMESEDYSFYRGLVYLMENNINNLGLDLTFSTEISEFGVTETRDLIPNGRHIPVTEENKMEYVRLVCQMKMTGAIKQQLNSFLEGFYDIIPMRLISIFNEQELELLISGLPNVDIDDLKANTEYHKYQTNSLQIQWFWRALRSFDQADRAKFLQFVTGTSKVPLQGFGALEGMNGVQKFQIHRDDRSTDRLPSAHTCFNQLDLPVYETYDKLRAYLLKAIHECSEGFGFA</sequence>
<dbReference type="SMART" id="SM00119">
    <property type="entry name" value="HECTc"/>
    <property type="match status" value="1"/>
</dbReference>
<feature type="domain" description="WWE" evidence="14">
    <location>
        <begin position="396"/>
        <end position="473"/>
    </location>
</feature>
<feature type="domain" description="UBA" evidence="12">
    <location>
        <begin position="143"/>
        <end position="181"/>
    </location>
</feature>
<keyword evidence="8" id="KW-0539">Nucleus</keyword>
<feature type="compositionally biased region" description="Low complexity" evidence="11">
    <location>
        <begin position="126"/>
        <end position="140"/>
    </location>
</feature>
<dbReference type="InterPro" id="IPR000569">
    <property type="entry name" value="HECT_dom"/>
</dbReference>
<keyword evidence="16" id="KW-1185">Reference proteome</keyword>
<reference evidence="15" key="1">
    <citation type="journal article" date="2023" name="Insect Mol. Biol.">
        <title>Genome sequencing provides insights into the evolution of gene families encoding plant cell wall-degrading enzymes in longhorned beetles.</title>
        <authorList>
            <person name="Shin N.R."/>
            <person name="Okamura Y."/>
            <person name="Kirsch R."/>
            <person name="Pauchet Y."/>
        </authorList>
    </citation>
    <scope>NUCLEOTIDE SEQUENCE</scope>
    <source>
        <strain evidence="15">AMC_N1</strain>
    </source>
</reference>
<comment type="caution">
    <text evidence="15">The sequence shown here is derived from an EMBL/GenBank/DDBJ whole genome shotgun (WGS) entry which is preliminary data.</text>
</comment>
<dbReference type="GO" id="GO:0005737">
    <property type="term" value="C:cytoplasm"/>
    <property type="evidence" value="ECO:0007669"/>
    <property type="project" value="TreeGrafter"/>
</dbReference>
<dbReference type="Proteomes" id="UP001162162">
    <property type="component" value="Unassembled WGS sequence"/>
</dbReference>
<evidence type="ECO:0000259" key="12">
    <source>
        <dbReference type="PROSITE" id="PS50030"/>
    </source>
</evidence>
<dbReference type="FunFam" id="3.30.2410.10:FF:000004">
    <property type="entry name" value="E3 ubiquitin-protein ligase HUWE1, variant"/>
    <property type="match status" value="1"/>
</dbReference>
<dbReference type="InterPro" id="IPR037197">
    <property type="entry name" value="WWE_dom_sf"/>
</dbReference>
<dbReference type="EMBL" id="JAPWTK010000169">
    <property type="protein sequence ID" value="KAJ8947109.1"/>
    <property type="molecule type" value="Genomic_DNA"/>
</dbReference>
<feature type="region of interest" description="Disordered" evidence="11">
    <location>
        <begin position="1368"/>
        <end position="1501"/>
    </location>
</feature>
<feature type="compositionally biased region" description="Acidic residues" evidence="11">
    <location>
        <begin position="1071"/>
        <end position="1104"/>
    </location>
</feature>
<protein>
    <recommendedName>
        <fullName evidence="4">HECT-type E3 ubiquitin transferase</fullName>
        <ecNumber evidence="4">2.3.2.26</ecNumber>
    </recommendedName>
</protein>
<dbReference type="SUPFAM" id="SSF56204">
    <property type="entry name" value="Hect, E3 ligase catalytic domain"/>
    <property type="match status" value="1"/>
</dbReference>
<dbReference type="Pfam" id="PF02825">
    <property type="entry name" value="WWE"/>
    <property type="match status" value="1"/>
</dbReference>
<keyword evidence="7 10" id="KW-0833">Ubl conjugation pathway</keyword>
<dbReference type="GO" id="GO:0009966">
    <property type="term" value="P:regulation of signal transduction"/>
    <property type="evidence" value="ECO:0007669"/>
    <property type="project" value="UniProtKB-ARBA"/>
</dbReference>
<comment type="subcellular location">
    <subcellularLocation>
        <location evidence="2">Nucleus</location>
    </subcellularLocation>
</comment>
<feature type="compositionally biased region" description="Low complexity" evidence="11">
    <location>
        <begin position="731"/>
        <end position="742"/>
    </location>
</feature>
<dbReference type="Gene3D" id="6.10.250.1630">
    <property type="match status" value="1"/>
</dbReference>
<evidence type="ECO:0000259" key="13">
    <source>
        <dbReference type="PROSITE" id="PS50237"/>
    </source>
</evidence>
<dbReference type="GO" id="GO:0006511">
    <property type="term" value="P:ubiquitin-dependent protein catabolic process"/>
    <property type="evidence" value="ECO:0007669"/>
    <property type="project" value="TreeGrafter"/>
</dbReference>
<accession>A0AAV8Y6S6</accession>
<dbReference type="InterPro" id="IPR015940">
    <property type="entry name" value="UBA"/>
</dbReference>
<feature type="compositionally biased region" description="Basic and acidic residues" evidence="11">
    <location>
        <begin position="1479"/>
        <end position="1495"/>
    </location>
</feature>
<feature type="domain" description="HECT" evidence="13">
    <location>
        <begin position="2468"/>
        <end position="2804"/>
    </location>
</feature>
<feature type="region of interest" description="Disordered" evidence="11">
    <location>
        <begin position="1017"/>
        <end position="1112"/>
    </location>
</feature>
<dbReference type="SUPFAM" id="SSF117839">
    <property type="entry name" value="WWE domain"/>
    <property type="match status" value="1"/>
</dbReference>
<dbReference type="GO" id="GO:0000209">
    <property type="term" value="P:protein polyubiquitination"/>
    <property type="evidence" value="ECO:0007669"/>
    <property type="project" value="TreeGrafter"/>
</dbReference>
<dbReference type="Gene3D" id="3.30.2410.10">
    <property type="entry name" value="Hect, E3 ligase catalytic domain"/>
    <property type="match status" value="1"/>
</dbReference>
<dbReference type="Gene3D" id="3.30.720.50">
    <property type="match status" value="1"/>
</dbReference>
<dbReference type="PROSITE" id="PS50918">
    <property type="entry name" value="WWE"/>
    <property type="match status" value="1"/>
</dbReference>
<feature type="compositionally biased region" description="Polar residues" evidence="11">
    <location>
        <begin position="2328"/>
        <end position="2338"/>
    </location>
</feature>
<feature type="compositionally biased region" description="Polar residues" evidence="11">
    <location>
        <begin position="1056"/>
        <end position="1070"/>
    </location>
</feature>
<dbReference type="PANTHER" id="PTHR11254:SF67">
    <property type="entry name" value="E3 UBIQUITIN-PROTEIN LIGASE HUWE1"/>
    <property type="match status" value="1"/>
</dbReference>
<dbReference type="GO" id="GO:0005634">
    <property type="term" value="C:nucleus"/>
    <property type="evidence" value="ECO:0007669"/>
    <property type="project" value="UniProtKB-SubCell"/>
</dbReference>
<dbReference type="PROSITE" id="PS50030">
    <property type="entry name" value="UBA"/>
    <property type="match status" value="1"/>
</dbReference>
<dbReference type="InterPro" id="IPR035983">
    <property type="entry name" value="Hect_E3_ubiquitin_ligase"/>
</dbReference>
<dbReference type="Gene3D" id="3.30.2160.10">
    <property type="entry name" value="Hect, E3 ligase catalytic domain"/>
    <property type="match status" value="1"/>
</dbReference>
<feature type="region of interest" description="Disordered" evidence="11">
    <location>
        <begin position="2307"/>
        <end position="2378"/>
    </location>
</feature>
<evidence type="ECO:0000256" key="5">
    <source>
        <dbReference type="ARBA" id="ARBA00022553"/>
    </source>
</evidence>
<keyword evidence="5" id="KW-0597">Phosphoprotein</keyword>
<comment type="catalytic activity">
    <reaction evidence="1">
        <text>S-ubiquitinyl-[E2 ubiquitin-conjugating enzyme]-L-cysteine + [acceptor protein]-L-lysine = [E2 ubiquitin-conjugating enzyme]-L-cysteine + N(6)-ubiquitinyl-[acceptor protein]-L-lysine.</text>
        <dbReference type="EC" id="2.3.2.26"/>
    </reaction>
</comment>
<proteinExistence type="inferred from homology"/>
<evidence type="ECO:0000256" key="7">
    <source>
        <dbReference type="ARBA" id="ARBA00022786"/>
    </source>
</evidence>
<feature type="compositionally biased region" description="Low complexity" evidence="11">
    <location>
        <begin position="1602"/>
        <end position="1629"/>
    </location>
</feature>
<dbReference type="FunFam" id="3.90.1750.10:FF:000003">
    <property type="entry name" value="E3 ubiquitin-protein ligase UPL1"/>
    <property type="match status" value="1"/>
</dbReference>
<evidence type="ECO:0000313" key="15">
    <source>
        <dbReference type="EMBL" id="KAJ8947109.1"/>
    </source>
</evidence>
<feature type="active site" description="Glycyl thioester intermediate" evidence="10">
    <location>
        <position position="2771"/>
    </location>
</feature>
<dbReference type="PANTHER" id="PTHR11254">
    <property type="entry name" value="HECT DOMAIN UBIQUITIN-PROTEIN LIGASE"/>
    <property type="match status" value="1"/>
</dbReference>
<dbReference type="CDD" id="cd14288">
    <property type="entry name" value="UBA_HUWE1"/>
    <property type="match status" value="1"/>
</dbReference>
<dbReference type="InterPro" id="IPR025527">
    <property type="entry name" value="HUWE1/Rev1_UBM"/>
</dbReference>
<evidence type="ECO:0000256" key="1">
    <source>
        <dbReference type="ARBA" id="ARBA00000885"/>
    </source>
</evidence>
<feature type="compositionally biased region" description="Polar residues" evidence="11">
    <location>
        <begin position="1448"/>
        <end position="1478"/>
    </location>
</feature>
<feature type="region of interest" description="Disordered" evidence="11">
    <location>
        <begin position="1742"/>
        <end position="1773"/>
    </location>
</feature>
<evidence type="ECO:0000256" key="8">
    <source>
        <dbReference type="ARBA" id="ARBA00023242"/>
    </source>
</evidence>
<dbReference type="InterPro" id="IPR009060">
    <property type="entry name" value="UBA-like_sf"/>
</dbReference>
<organism evidence="15 16">
    <name type="scientific">Aromia moschata</name>
    <dbReference type="NCBI Taxonomy" id="1265417"/>
    <lineage>
        <taxon>Eukaryota</taxon>
        <taxon>Metazoa</taxon>
        <taxon>Ecdysozoa</taxon>
        <taxon>Arthropoda</taxon>
        <taxon>Hexapoda</taxon>
        <taxon>Insecta</taxon>
        <taxon>Pterygota</taxon>
        <taxon>Neoptera</taxon>
        <taxon>Endopterygota</taxon>
        <taxon>Coleoptera</taxon>
        <taxon>Polyphaga</taxon>
        <taxon>Cucujiformia</taxon>
        <taxon>Chrysomeloidea</taxon>
        <taxon>Cerambycidae</taxon>
        <taxon>Cerambycinae</taxon>
        <taxon>Callichromatini</taxon>
        <taxon>Aromia</taxon>
    </lineage>
</organism>
<comment type="pathway">
    <text evidence="3">Protein modification; protein ubiquitination.</text>
</comment>
<keyword evidence="6" id="KW-0808">Transferase</keyword>
<feature type="region of interest" description="Disordered" evidence="11">
    <location>
        <begin position="929"/>
        <end position="973"/>
    </location>
</feature>
<feature type="compositionally biased region" description="Polar residues" evidence="11">
    <location>
        <begin position="721"/>
        <end position="730"/>
    </location>
</feature>
<feature type="region of interest" description="Disordered" evidence="11">
    <location>
        <begin position="1544"/>
        <end position="1567"/>
    </location>
</feature>
<name>A0AAV8Y6S6_9CUCU</name>
<dbReference type="InterPro" id="IPR041918">
    <property type="entry name" value="UBA_HUWE1"/>
</dbReference>
<evidence type="ECO:0000256" key="3">
    <source>
        <dbReference type="ARBA" id="ARBA00004906"/>
    </source>
</evidence>
<evidence type="ECO:0000313" key="16">
    <source>
        <dbReference type="Proteomes" id="UP001162162"/>
    </source>
</evidence>
<feature type="region of interest" description="Disordered" evidence="11">
    <location>
        <begin position="118"/>
        <end position="144"/>
    </location>
</feature>
<evidence type="ECO:0000256" key="2">
    <source>
        <dbReference type="ARBA" id="ARBA00004123"/>
    </source>
</evidence>
<feature type="compositionally biased region" description="Polar residues" evidence="11">
    <location>
        <begin position="1394"/>
        <end position="1403"/>
    </location>
</feature>
<evidence type="ECO:0000256" key="4">
    <source>
        <dbReference type="ARBA" id="ARBA00012485"/>
    </source>
</evidence>
<dbReference type="Pfam" id="PF00627">
    <property type="entry name" value="UBA"/>
    <property type="match status" value="1"/>
</dbReference>
<dbReference type="Gene3D" id="1.10.8.10">
    <property type="entry name" value="DNA helicase RuvA subunit, C-terminal domain"/>
    <property type="match status" value="1"/>
</dbReference>
<feature type="region of interest" description="Disordered" evidence="11">
    <location>
        <begin position="721"/>
        <end position="752"/>
    </location>
</feature>
<dbReference type="GO" id="GO:0061630">
    <property type="term" value="F:ubiquitin protein ligase activity"/>
    <property type="evidence" value="ECO:0007669"/>
    <property type="project" value="UniProtKB-EC"/>
</dbReference>
<comment type="similarity">
    <text evidence="9">Belongs to the UPL family. TOM1/PTR1 subfamily.</text>
</comment>
<dbReference type="InterPro" id="IPR004170">
    <property type="entry name" value="WWE_dom"/>
</dbReference>
<dbReference type="InterPro" id="IPR050409">
    <property type="entry name" value="E3_ubiq-protein_ligase"/>
</dbReference>
<dbReference type="Pfam" id="PF14377">
    <property type="entry name" value="UBM"/>
    <property type="match status" value="2"/>
</dbReference>
<evidence type="ECO:0000256" key="9">
    <source>
        <dbReference type="ARBA" id="ARBA00034494"/>
    </source>
</evidence>
<evidence type="ECO:0000256" key="11">
    <source>
        <dbReference type="SAM" id="MobiDB-lite"/>
    </source>
</evidence>
<dbReference type="CDD" id="cd00078">
    <property type="entry name" value="HECTc"/>
    <property type="match status" value="1"/>
</dbReference>
<dbReference type="FunFam" id="3.30.2160.10:FF:000007">
    <property type="entry name" value="E3 ubiquitin-protein ligase HUWE1 isoform X2"/>
    <property type="match status" value="1"/>
</dbReference>
<dbReference type="Gene3D" id="3.90.1750.10">
    <property type="entry name" value="Hect, E3 ligase catalytic domains"/>
    <property type="match status" value="1"/>
</dbReference>
<feature type="region of interest" description="Disordered" evidence="11">
    <location>
        <begin position="1590"/>
        <end position="1640"/>
    </location>
</feature>
<gene>
    <name evidence="15" type="ORF">NQ318_002468</name>
</gene>
<evidence type="ECO:0000256" key="6">
    <source>
        <dbReference type="ARBA" id="ARBA00022679"/>
    </source>
</evidence>
<dbReference type="SUPFAM" id="SSF46934">
    <property type="entry name" value="UBA-like"/>
    <property type="match status" value="1"/>
</dbReference>
<dbReference type="PROSITE" id="PS50237">
    <property type="entry name" value="HECT"/>
    <property type="match status" value="1"/>
</dbReference>
<feature type="compositionally biased region" description="Polar residues" evidence="11">
    <location>
        <begin position="931"/>
        <end position="972"/>
    </location>
</feature>